<evidence type="ECO:0000256" key="3">
    <source>
        <dbReference type="PROSITE-ProRule" id="PRU00221"/>
    </source>
</evidence>
<dbReference type="RefSeq" id="WP_107492702.1">
    <property type="nucleotide sequence ID" value="NZ_PZKC01000004.1"/>
</dbReference>
<evidence type="ECO:0008006" key="7">
    <source>
        <dbReference type="Google" id="ProtNLM"/>
    </source>
</evidence>
<feature type="repeat" description="WD" evidence="3">
    <location>
        <begin position="156"/>
        <end position="197"/>
    </location>
</feature>
<keyword evidence="1 3" id="KW-0853">WD repeat</keyword>
<keyword evidence="2" id="KW-0677">Repeat</keyword>
<keyword evidence="4" id="KW-0732">Signal</keyword>
<dbReference type="PROSITE" id="PS50082">
    <property type="entry name" value="WD_REPEATS_2"/>
    <property type="match status" value="1"/>
</dbReference>
<dbReference type="Gene3D" id="2.130.10.10">
    <property type="entry name" value="YVTN repeat-like/Quinoprotein amine dehydrogenase"/>
    <property type="match status" value="2"/>
</dbReference>
<dbReference type="PANTHER" id="PTHR19857">
    <property type="entry name" value="MITOCHONDRIAL DIVISION PROTEIN 1-RELATED"/>
    <property type="match status" value="1"/>
</dbReference>
<dbReference type="InterPro" id="IPR036322">
    <property type="entry name" value="WD40_repeat_dom_sf"/>
</dbReference>
<dbReference type="SUPFAM" id="SSF50978">
    <property type="entry name" value="WD40 repeat-like"/>
    <property type="match status" value="1"/>
</dbReference>
<dbReference type="InterPro" id="IPR015943">
    <property type="entry name" value="WD40/YVTN_repeat-like_dom_sf"/>
</dbReference>
<dbReference type="PROSITE" id="PS50294">
    <property type="entry name" value="WD_REPEATS_REGION"/>
    <property type="match status" value="1"/>
</dbReference>
<gene>
    <name evidence="5" type="ORF">C8261_05650</name>
</gene>
<dbReference type="InterPro" id="IPR001680">
    <property type="entry name" value="WD40_rpt"/>
</dbReference>
<accession>A0A2T4IGJ8</accession>
<evidence type="ECO:0000313" key="6">
    <source>
        <dbReference type="Proteomes" id="UP000241193"/>
    </source>
</evidence>
<reference evidence="5 6" key="2">
    <citation type="submission" date="2018-04" db="EMBL/GenBank/DDBJ databases">
        <title>Thauera lacus sp. nov., isolated from an saline lake in Inner Mongolia, China.</title>
        <authorList>
            <person name="Liang Q.-Y."/>
        </authorList>
    </citation>
    <scope>NUCLEOTIDE SEQUENCE [LARGE SCALE GENOMIC DNA]</scope>
    <source>
        <strain evidence="5 6">D20</strain>
    </source>
</reference>
<dbReference type="Proteomes" id="UP000241193">
    <property type="component" value="Unassembled WGS sequence"/>
</dbReference>
<evidence type="ECO:0000256" key="1">
    <source>
        <dbReference type="ARBA" id="ARBA00022574"/>
    </source>
</evidence>
<reference evidence="5 6" key="1">
    <citation type="submission" date="2018-03" db="EMBL/GenBank/DDBJ databases">
        <authorList>
            <person name="Keele B.F."/>
        </authorList>
    </citation>
    <scope>NUCLEOTIDE SEQUENCE [LARGE SCALE GENOMIC DNA]</scope>
    <source>
        <strain evidence="5 6">D20</strain>
    </source>
</reference>
<feature type="chain" id="PRO_5015545237" description="WD40 repeat-containing protein" evidence="4">
    <location>
        <begin position="19"/>
        <end position="322"/>
    </location>
</feature>
<organism evidence="5 6">
    <name type="scientific">Pseudothauera lacus</name>
    <dbReference type="NCBI Taxonomy" id="2136175"/>
    <lineage>
        <taxon>Bacteria</taxon>
        <taxon>Pseudomonadati</taxon>
        <taxon>Pseudomonadota</taxon>
        <taxon>Betaproteobacteria</taxon>
        <taxon>Rhodocyclales</taxon>
        <taxon>Zoogloeaceae</taxon>
        <taxon>Pseudothauera</taxon>
    </lineage>
</organism>
<dbReference type="InterPro" id="IPR051179">
    <property type="entry name" value="WD_repeat_multifunction"/>
</dbReference>
<dbReference type="OrthoDB" id="135039at2"/>
<dbReference type="AlphaFoldDB" id="A0A2T4IGJ8"/>
<evidence type="ECO:0000256" key="2">
    <source>
        <dbReference type="ARBA" id="ARBA00022737"/>
    </source>
</evidence>
<dbReference type="Pfam" id="PF00400">
    <property type="entry name" value="WD40"/>
    <property type="match status" value="1"/>
</dbReference>
<dbReference type="SMART" id="SM00320">
    <property type="entry name" value="WD40"/>
    <property type="match status" value="4"/>
</dbReference>
<protein>
    <recommendedName>
        <fullName evidence="7">WD40 repeat-containing protein</fullName>
    </recommendedName>
</protein>
<evidence type="ECO:0000313" key="5">
    <source>
        <dbReference type="EMBL" id="PTD96893.1"/>
    </source>
</evidence>
<proteinExistence type="predicted"/>
<dbReference type="PROSITE" id="PS51257">
    <property type="entry name" value="PROKAR_LIPOPROTEIN"/>
    <property type="match status" value="1"/>
</dbReference>
<comment type="caution">
    <text evidence="5">The sequence shown here is derived from an EMBL/GenBank/DDBJ whole genome shotgun (WGS) entry which is preliminary data.</text>
</comment>
<dbReference type="EMBL" id="PZKC01000004">
    <property type="protein sequence ID" value="PTD96893.1"/>
    <property type="molecule type" value="Genomic_DNA"/>
</dbReference>
<feature type="signal peptide" evidence="4">
    <location>
        <begin position="1"/>
        <end position="18"/>
    </location>
</feature>
<sequence>MSHRCPALAAFLSAAVLALGGCADVAERHWQATEEGGLFAASFDPAGEHLLTASVFHGASLWRVSDATRLHDWQHGEDAGALVATAFSPDGQHAATAERHRIVLWDTASGRALGFWSTTGGIQALALSAGGRRLLVGLHDNHALLIDTASAQPLARIRHGSAVTAVAISADGRFGVTGASDGIVQSWTLDSGEAGLSWKFDGAVTVLTLAGDGSLLFGARAHGKGQIWRLPDGQPVATIGQPRTTIVSARFAADNGTLLTGLPGGRIMLWSSASGELLHHWQAAQPTGTRASGLSTLAVAYGARPGSVLGAYSDGSVRTWVR</sequence>
<name>A0A2T4IGJ8_9RHOO</name>
<evidence type="ECO:0000256" key="4">
    <source>
        <dbReference type="SAM" id="SignalP"/>
    </source>
</evidence>
<keyword evidence="6" id="KW-1185">Reference proteome</keyword>